<comment type="similarity">
    <text evidence="3">Belongs to the class-III pyridoxal-phosphate-dependent aminotransferase family.</text>
</comment>
<dbReference type="CDD" id="cd00610">
    <property type="entry name" value="OAT_like"/>
    <property type="match status" value="1"/>
</dbReference>
<dbReference type="SUPFAM" id="SSF53383">
    <property type="entry name" value="PLP-dependent transferases"/>
    <property type="match status" value="1"/>
</dbReference>
<dbReference type="Proteomes" id="UP000501452">
    <property type="component" value="Chromosome"/>
</dbReference>
<dbReference type="GO" id="GO:0030170">
    <property type="term" value="F:pyridoxal phosphate binding"/>
    <property type="evidence" value="ECO:0007669"/>
    <property type="project" value="InterPro"/>
</dbReference>
<evidence type="ECO:0000256" key="2">
    <source>
        <dbReference type="ARBA" id="ARBA00022898"/>
    </source>
</evidence>
<keyword evidence="4" id="KW-0032">Aminotransferase</keyword>
<dbReference type="InterPro" id="IPR015421">
    <property type="entry name" value="PyrdxlP-dep_Trfase_major"/>
</dbReference>
<dbReference type="EMBL" id="CP045119">
    <property type="protein sequence ID" value="QIN84049.1"/>
    <property type="molecule type" value="Genomic_DNA"/>
</dbReference>
<dbReference type="GO" id="GO:0008483">
    <property type="term" value="F:transaminase activity"/>
    <property type="evidence" value="ECO:0007669"/>
    <property type="project" value="UniProtKB-KW"/>
</dbReference>
<dbReference type="Gene3D" id="3.90.1150.10">
    <property type="entry name" value="Aspartate Aminotransferase, domain 1"/>
    <property type="match status" value="1"/>
</dbReference>
<sequence>MIEKGRTGDIPRGRVRDLLERERGSFERLHPGSRELYERSGTSLFGGVPMSWMMKWSGGFPVFAEKAEGSTVIDVDGNEYADFCLGDTGAMTGHAPPAVAETVGGQAARAITTMMPSPDAPIVGEALSERFGLPLWQVTLSATDANRFAIRMAREITGRPRILVFNWCYHGTVDETFAVLHEGRVVARPGNVGPPVELERTTRVVEFNDPEALEEALSHEDVACVLAEPAMTNIGIVPPAPGFHETLRDLTRRHGTLLVIDETHTISTGYGGYTREHGLTPDILTVGKTIGGGVPAGAFGLTREVAGRALARKDADYVDVGGVGGTLAGNALSVAAMRTALTQVLTEDAYRHTVPLAGRFEEGVREAIARAGAPWNVVRLGCRVEYGFSPDPPRNGSEAAASHDDDLETLLHLYALNRGVLITPFHNMALMAPTTTEAQVDRHTEIFSEALDELYA</sequence>
<dbReference type="RefSeq" id="WP_166177886.1">
    <property type="nucleotide sequence ID" value="NZ_CP045119.1"/>
</dbReference>
<evidence type="ECO:0000313" key="4">
    <source>
        <dbReference type="EMBL" id="QIN84049.1"/>
    </source>
</evidence>
<name>A0A6G8QC45_9ACTN</name>
<dbReference type="InterPro" id="IPR015424">
    <property type="entry name" value="PyrdxlP-dep_Trfase"/>
</dbReference>
<gene>
    <name evidence="4" type="ORF">GBA63_16400</name>
</gene>
<accession>A0A6G8QC45</accession>
<reference evidence="4 5" key="1">
    <citation type="submission" date="2019-10" db="EMBL/GenBank/DDBJ databases">
        <title>Rubrobacter sp nov SCSIO 52090 isolated from a deep-sea sediment in the South China Sea.</title>
        <authorList>
            <person name="Chen R.W."/>
        </authorList>
    </citation>
    <scope>NUCLEOTIDE SEQUENCE [LARGE SCALE GENOMIC DNA]</scope>
    <source>
        <strain evidence="4 5">SCSIO 52909</strain>
    </source>
</reference>
<keyword evidence="5" id="KW-1185">Reference proteome</keyword>
<proteinExistence type="inferred from homology"/>
<keyword evidence="2 3" id="KW-0663">Pyridoxal phosphate</keyword>
<dbReference type="InterPro" id="IPR015422">
    <property type="entry name" value="PyrdxlP-dep_Trfase_small"/>
</dbReference>
<comment type="cofactor">
    <cofactor evidence="1">
        <name>pyridoxal 5'-phosphate</name>
        <dbReference type="ChEBI" id="CHEBI:597326"/>
    </cofactor>
</comment>
<dbReference type="Pfam" id="PF00202">
    <property type="entry name" value="Aminotran_3"/>
    <property type="match status" value="1"/>
</dbReference>
<organism evidence="4 5">
    <name type="scientific">Rubrobacter tropicus</name>
    <dbReference type="NCBI Taxonomy" id="2653851"/>
    <lineage>
        <taxon>Bacteria</taxon>
        <taxon>Bacillati</taxon>
        <taxon>Actinomycetota</taxon>
        <taxon>Rubrobacteria</taxon>
        <taxon>Rubrobacterales</taxon>
        <taxon>Rubrobacteraceae</taxon>
        <taxon>Rubrobacter</taxon>
    </lineage>
</organism>
<dbReference type="PANTHER" id="PTHR43713">
    <property type="entry name" value="GLUTAMATE-1-SEMIALDEHYDE 2,1-AMINOMUTASE"/>
    <property type="match status" value="1"/>
</dbReference>
<protein>
    <submittedName>
        <fullName evidence="4">Aminotransferase class III-fold pyridoxal phosphate-dependent enzyme</fullName>
    </submittedName>
</protein>
<dbReference type="AlphaFoldDB" id="A0A6G8QC45"/>
<evidence type="ECO:0000256" key="1">
    <source>
        <dbReference type="ARBA" id="ARBA00001933"/>
    </source>
</evidence>
<dbReference type="InterPro" id="IPR005814">
    <property type="entry name" value="Aminotrans_3"/>
</dbReference>
<dbReference type="NCBIfam" id="NF005453">
    <property type="entry name" value="PRK07046.1"/>
    <property type="match status" value="1"/>
</dbReference>
<dbReference type="KEGG" id="rub:GBA63_16400"/>
<dbReference type="PANTHER" id="PTHR43713:SF3">
    <property type="entry name" value="GLUTAMATE-1-SEMIALDEHYDE 2,1-AMINOMUTASE 1, CHLOROPLASTIC-RELATED"/>
    <property type="match status" value="1"/>
</dbReference>
<keyword evidence="4" id="KW-0808">Transferase</keyword>
<evidence type="ECO:0000256" key="3">
    <source>
        <dbReference type="RuleBase" id="RU003560"/>
    </source>
</evidence>
<dbReference type="Gene3D" id="3.40.640.10">
    <property type="entry name" value="Type I PLP-dependent aspartate aminotransferase-like (Major domain)"/>
    <property type="match status" value="1"/>
</dbReference>
<evidence type="ECO:0000313" key="5">
    <source>
        <dbReference type="Proteomes" id="UP000501452"/>
    </source>
</evidence>